<dbReference type="AlphaFoldDB" id="A0AAE1C7M9"/>
<proteinExistence type="predicted"/>
<reference evidence="1" key="1">
    <citation type="journal article" date="2023" name="Mol. Phylogenet. Evol.">
        <title>Genome-scale phylogeny and comparative genomics of the fungal order Sordariales.</title>
        <authorList>
            <person name="Hensen N."/>
            <person name="Bonometti L."/>
            <person name="Westerberg I."/>
            <person name="Brannstrom I.O."/>
            <person name="Guillou S."/>
            <person name="Cros-Aarteil S."/>
            <person name="Calhoun S."/>
            <person name="Haridas S."/>
            <person name="Kuo A."/>
            <person name="Mondo S."/>
            <person name="Pangilinan J."/>
            <person name="Riley R."/>
            <person name="LaButti K."/>
            <person name="Andreopoulos B."/>
            <person name="Lipzen A."/>
            <person name="Chen C."/>
            <person name="Yan M."/>
            <person name="Daum C."/>
            <person name="Ng V."/>
            <person name="Clum A."/>
            <person name="Steindorff A."/>
            <person name="Ohm R.A."/>
            <person name="Martin F."/>
            <person name="Silar P."/>
            <person name="Natvig D.O."/>
            <person name="Lalanne C."/>
            <person name="Gautier V."/>
            <person name="Ament-Velasquez S.L."/>
            <person name="Kruys A."/>
            <person name="Hutchinson M.I."/>
            <person name="Powell A.J."/>
            <person name="Barry K."/>
            <person name="Miller A.N."/>
            <person name="Grigoriev I.V."/>
            <person name="Debuchy R."/>
            <person name="Gladieux P."/>
            <person name="Hiltunen Thoren M."/>
            <person name="Johannesson H."/>
        </authorList>
    </citation>
    <scope>NUCLEOTIDE SEQUENCE</scope>
    <source>
        <strain evidence="1">CBS 314.62</strain>
    </source>
</reference>
<evidence type="ECO:0000313" key="2">
    <source>
        <dbReference type="Proteomes" id="UP001270362"/>
    </source>
</evidence>
<protein>
    <submittedName>
        <fullName evidence="1">Uncharacterized protein</fullName>
    </submittedName>
</protein>
<dbReference type="EMBL" id="JAULSO010000006">
    <property type="protein sequence ID" value="KAK3681700.1"/>
    <property type="molecule type" value="Genomic_DNA"/>
</dbReference>
<evidence type="ECO:0000313" key="1">
    <source>
        <dbReference type="EMBL" id="KAK3681700.1"/>
    </source>
</evidence>
<sequence length="220" mass="25304">MAIANNRVDTLDWKLATEKFVPLLKACYAERGLLLWSCREQLLFWEKVRSHLPWATRDDYMNKFVLSGIALAITQSAWVHHKNPDTTRTGQTGTKTELAAAACTFAADLILYEGHMRGRHDDADLFSSFTAWRAPAQPIGRRNAVPKDENGDPKTVSIFPIIMRRPTHTPSTYPVEIEFLEDHLSAKIRERYGWGTTNLFDRTAREDLTDWLLDFMRDHL</sequence>
<organism evidence="1 2">
    <name type="scientific">Podospora appendiculata</name>
    <dbReference type="NCBI Taxonomy" id="314037"/>
    <lineage>
        <taxon>Eukaryota</taxon>
        <taxon>Fungi</taxon>
        <taxon>Dikarya</taxon>
        <taxon>Ascomycota</taxon>
        <taxon>Pezizomycotina</taxon>
        <taxon>Sordariomycetes</taxon>
        <taxon>Sordariomycetidae</taxon>
        <taxon>Sordariales</taxon>
        <taxon>Podosporaceae</taxon>
        <taxon>Podospora</taxon>
    </lineage>
</organism>
<keyword evidence="2" id="KW-1185">Reference proteome</keyword>
<reference evidence="1" key="2">
    <citation type="submission" date="2023-06" db="EMBL/GenBank/DDBJ databases">
        <authorList>
            <consortium name="Lawrence Berkeley National Laboratory"/>
            <person name="Haridas S."/>
            <person name="Hensen N."/>
            <person name="Bonometti L."/>
            <person name="Westerberg I."/>
            <person name="Brannstrom I.O."/>
            <person name="Guillou S."/>
            <person name="Cros-Aarteil S."/>
            <person name="Calhoun S."/>
            <person name="Kuo A."/>
            <person name="Mondo S."/>
            <person name="Pangilinan J."/>
            <person name="Riley R."/>
            <person name="Labutti K."/>
            <person name="Andreopoulos B."/>
            <person name="Lipzen A."/>
            <person name="Chen C."/>
            <person name="Yanf M."/>
            <person name="Daum C."/>
            <person name="Ng V."/>
            <person name="Clum A."/>
            <person name="Steindorff A."/>
            <person name="Ohm R."/>
            <person name="Martin F."/>
            <person name="Silar P."/>
            <person name="Natvig D."/>
            <person name="Lalanne C."/>
            <person name="Gautier V."/>
            <person name="Ament-Velasquez S.L."/>
            <person name="Kruys A."/>
            <person name="Hutchinson M.I."/>
            <person name="Powell A.J."/>
            <person name="Barry K."/>
            <person name="Miller A.N."/>
            <person name="Grigoriev I.V."/>
            <person name="Debuchy R."/>
            <person name="Gladieux P."/>
            <person name="Thoren M.H."/>
            <person name="Johannesson H."/>
        </authorList>
    </citation>
    <scope>NUCLEOTIDE SEQUENCE</scope>
    <source>
        <strain evidence="1">CBS 314.62</strain>
    </source>
</reference>
<dbReference type="Proteomes" id="UP001270362">
    <property type="component" value="Unassembled WGS sequence"/>
</dbReference>
<accession>A0AAE1C7M9</accession>
<gene>
    <name evidence="1" type="ORF">B0T22DRAFT_485172</name>
</gene>
<name>A0AAE1C7M9_9PEZI</name>
<comment type="caution">
    <text evidence="1">The sequence shown here is derived from an EMBL/GenBank/DDBJ whole genome shotgun (WGS) entry which is preliminary data.</text>
</comment>